<sequence>MQEILSNACMYGNGVPQHTQMTLAWYRKAAERGWLKRKKLLLVYQSRANRAVATINANSRL</sequence>
<protein>
    <submittedName>
        <fullName evidence="8">Uncharacterized protein</fullName>
    </submittedName>
</protein>
<dbReference type="Proteomes" id="UP000885283">
    <property type="component" value="Unassembled WGS sequence"/>
</dbReference>
<dbReference type="AlphaFoldDB" id="A0A1S0ZX46"/>
<dbReference type="RefSeq" id="WP_023245958.1">
    <property type="nucleotide sequence ID" value="NZ_CP075140.1"/>
</dbReference>
<dbReference type="EMBL" id="RSUV01000014">
    <property type="protein sequence ID" value="MIV45388.1"/>
    <property type="molecule type" value="Genomic_DNA"/>
</dbReference>
<evidence type="ECO:0000313" key="8">
    <source>
        <dbReference type="EMBL" id="OHJ51112.1"/>
    </source>
</evidence>
<dbReference type="EMBL" id="RWAH01000029">
    <property type="protein sequence ID" value="MMS79065.1"/>
    <property type="molecule type" value="Genomic_DNA"/>
</dbReference>
<reference evidence="5" key="3">
    <citation type="submission" date="2018-07" db="EMBL/GenBank/DDBJ databases">
        <authorList>
            <consortium name="GenomeTrakr network: Whole genome sequencing for foodborne pathogen traceback"/>
        </authorList>
    </citation>
    <scope>NUCLEOTIDE SEQUENCE [LARGE SCALE GENOMIC DNA]</scope>
    <source>
        <strain evidence="5">CFSAN048114</strain>
        <strain evidence="4">FLUFL-1338</strain>
        <strain evidence="2">FLUFL-367</strain>
    </source>
</reference>
<dbReference type="Proteomes" id="UP000866740">
    <property type="component" value="Unassembled WGS sequence"/>
</dbReference>
<reference evidence="9 11" key="5">
    <citation type="submission" date="2019-06" db="EMBL/GenBank/DDBJ databases">
        <title>Comparative genome anaysis of Salmonella and Staphylococcus aureus isolated from China.</title>
        <authorList>
            <person name="Li L."/>
        </authorList>
    </citation>
    <scope>NUCLEOTIDE SEQUENCE [LARGE SCALE GENOMIC DNA]</scope>
    <source>
        <strain evidence="9 11">GSJ/2016-Sal.-012</strain>
    </source>
</reference>
<evidence type="ECO:0000313" key="2">
    <source>
        <dbReference type="EMBL" id="EAA8664735.1"/>
    </source>
</evidence>
<evidence type="ECO:0000313" key="9">
    <source>
        <dbReference type="EMBL" id="TPQ12575.1"/>
    </source>
</evidence>
<proteinExistence type="predicted"/>
<reference evidence="1 10" key="2">
    <citation type="submission" date="2018-06" db="EMBL/GenBank/DDBJ databases">
        <title>Completed Genome Sequences of 32 Strains from Various Serotypes of Salmonella enterica.</title>
        <authorList>
            <person name="Nash J.H.E."/>
            <person name="Robertson J."/>
            <person name="Bessonov K."/>
        </authorList>
    </citation>
    <scope>NUCLEOTIDE SEQUENCE [LARGE SCALE GENOMIC DNA]</scope>
    <source>
        <strain evidence="1 10">SA20021456</strain>
    </source>
</reference>
<evidence type="ECO:0000313" key="3">
    <source>
        <dbReference type="EMBL" id="MGD31948.1"/>
    </source>
</evidence>
<evidence type="ECO:0000313" key="5">
    <source>
        <dbReference type="EMBL" id="MIV45388.1"/>
    </source>
</evidence>
<reference evidence="8" key="1">
    <citation type="submission" date="2016-09" db="EMBL/GenBank/DDBJ databases">
        <title>Whole genome sequencing of Salmonella enterica.</title>
        <authorList>
            <person name="Bell R."/>
        </authorList>
    </citation>
    <scope>NUCLEOTIDE SEQUENCE [LARGE SCALE GENOMIC DNA]</scope>
    <source>
        <strain evidence="8">CFSAN044929</strain>
    </source>
</reference>
<dbReference type="EMBL" id="RSMR01000029">
    <property type="protein sequence ID" value="MIK94001.1"/>
    <property type="molecule type" value="Genomic_DNA"/>
</dbReference>
<dbReference type="Proteomes" id="UP000251994">
    <property type="component" value="Chromosome"/>
</dbReference>
<gene>
    <name evidence="5" type="ORF">A7E06_18140</name>
    <name evidence="8" type="ORF">A7S51_15410</name>
    <name evidence="1" type="ORF">CHC34_08195</name>
    <name evidence="7" type="ORF">D9O31_21730</name>
    <name evidence="6" type="ORF">EAK82_04845</name>
    <name evidence="3" type="ORF">EE393_24215</name>
    <name evidence="9" type="ORF">FJR63_12110</name>
    <name evidence="4" type="ORF">KO51_21410</name>
    <name evidence="2" type="ORF">NL99_06660</name>
</gene>
<dbReference type="EMBL" id="AAACVH010000007">
    <property type="protein sequence ID" value="EAA8664735.1"/>
    <property type="molecule type" value="Genomic_DNA"/>
</dbReference>
<dbReference type="EMBL" id="RNKS01000126">
    <property type="protein sequence ID" value="MGD31948.1"/>
    <property type="molecule type" value="Genomic_DNA"/>
</dbReference>
<dbReference type="Proteomes" id="UP000885392">
    <property type="component" value="Unassembled WGS sequence"/>
</dbReference>
<organism evidence="8">
    <name type="scientific">Salmonella enterica</name>
    <name type="common">Salmonella choleraesuis</name>
    <dbReference type="NCBI Taxonomy" id="28901"/>
    <lineage>
        <taxon>Bacteria</taxon>
        <taxon>Pseudomonadati</taxon>
        <taxon>Pseudomonadota</taxon>
        <taxon>Gammaproteobacteria</taxon>
        <taxon>Enterobacterales</taxon>
        <taxon>Enterobacteriaceae</taxon>
        <taxon>Salmonella</taxon>
    </lineage>
</organism>
<dbReference type="Proteomes" id="UP000839530">
    <property type="component" value="Unassembled WGS sequence"/>
</dbReference>
<evidence type="ECO:0000313" key="1">
    <source>
        <dbReference type="EMBL" id="AXD70946.1"/>
    </source>
</evidence>
<dbReference type="EMBL" id="RVIJ01000002">
    <property type="protein sequence ID" value="MLV99616.1"/>
    <property type="molecule type" value="Genomic_DNA"/>
</dbReference>
<dbReference type="EMBL" id="MLTE01000010">
    <property type="protein sequence ID" value="OHJ51112.1"/>
    <property type="molecule type" value="Genomic_DNA"/>
</dbReference>
<name>A0A1S0ZX46_SALER</name>
<dbReference type="EMBL" id="CP030219">
    <property type="protein sequence ID" value="AXD70946.1"/>
    <property type="molecule type" value="Genomic_DNA"/>
</dbReference>
<dbReference type="Proteomes" id="UP000839526">
    <property type="component" value="Unassembled WGS sequence"/>
</dbReference>
<dbReference type="Proteomes" id="UP000885336">
    <property type="component" value="Unassembled WGS sequence"/>
</dbReference>
<evidence type="ECO:0000313" key="4">
    <source>
        <dbReference type="EMBL" id="MIK94001.1"/>
    </source>
</evidence>
<dbReference type="Proteomes" id="UP000320106">
    <property type="component" value="Unassembled WGS sequence"/>
</dbReference>
<evidence type="ECO:0000313" key="7">
    <source>
        <dbReference type="EMBL" id="MMS79065.1"/>
    </source>
</evidence>
<evidence type="ECO:0000313" key="11">
    <source>
        <dbReference type="Proteomes" id="UP000320106"/>
    </source>
</evidence>
<dbReference type="EMBL" id="VFRH01000008">
    <property type="protein sequence ID" value="TPQ12575.1"/>
    <property type="molecule type" value="Genomic_DNA"/>
</dbReference>
<evidence type="ECO:0000313" key="6">
    <source>
        <dbReference type="EMBL" id="MLV99616.1"/>
    </source>
</evidence>
<dbReference type="Proteomes" id="UP000839834">
    <property type="component" value="Unassembled WGS sequence"/>
</dbReference>
<evidence type="ECO:0000313" key="10">
    <source>
        <dbReference type="Proteomes" id="UP000251994"/>
    </source>
</evidence>
<accession>A0A1S0ZX46</accession>
<reference evidence="3" key="4">
    <citation type="submission" date="2018-11" db="EMBL/GenBank/DDBJ databases">
        <authorList>
            <consortium name="PulseNet: The National Subtyping Network for Foodborne Disease Surveillance"/>
            <person name="Tarr C.L."/>
            <person name="Trees E."/>
            <person name="Katz L.S."/>
            <person name="Carleton-Romer H.A."/>
            <person name="Stroika S."/>
            <person name="Kucerova Z."/>
            <person name="Roache K.F."/>
            <person name="Sabol A.L."/>
            <person name="Besser J."/>
            <person name="Gerner-Smidt P."/>
        </authorList>
    </citation>
    <scope>NUCLEOTIDE SEQUENCE [LARGE SCALE GENOMIC DNA]</scope>
    <source>
        <strain evidence="6">PNUSAS038541</strain>
        <strain evidence="7">PNUSAS052121</strain>
        <strain evidence="3">PNUSAS058450</strain>
    </source>
</reference>